<dbReference type="InterPro" id="IPR027417">
    <property type="entry name" value="P-loop_NTPase"/>
</dbReference>
<evidence type="ECO:0000259" key="1">
    <source>
        <dbReference type="Pfam" id="PF05729"/>
    </source>
</evidence>
<reference evidence="2 3" key="1">
    <citation type="submission" date="2024-10" db="EMBL/GenBank/DDBJ databases">
        <title>The Natural Products Discovery Center: Release of the First 8490 Sequenced Strains for Exploring Actinobacteria Biosynthetic Diversity.</title>
        <authorList>
            <person name="Kalkreuter E."/>
            <person name="Kautsar S.A."/>
            <person name="Yang D."/>
            <person name="Bader C.D."/>
            <person name="Teijaro C.N."/>
            <person name="Fluegel L."/>
            <person name="Davis C.M."/>
            <person name="Simpson J.R."/>
            <person name="Lauterbach L."/>
            <person name="Steele A.D."/>
            <person name="Gui C."/>
            <person name="Meng S."/>
            <person name="Li G."/>
            <person name="Viehrig K."/>
            <person name="Ye F."/>
            <person name="Su P."/>
            <person name="Kiefer A.F."/>
            <person name="Nichols A."/>
            <person name="Cepeda A.J."/>
            <person name="Yan W."/>
            <person name="Fan B."/>
            <person name="Jiang Y."/>
            <person name="Adhikari A."/>
            <person name="Zheng C.-J."/>
            <person name="Schuster L."/>
            <person name="Cowan T.M."/>
            <person name="Smanski M.J."/>
            <person name="Chevrette M.G."/>
            <person name="De Carvalho L.P.S."/>
            <person name="Shen B."/>
        </authorList>
    </citation>
    <scope>NUCLEOTIDE SEQUENCE [LARGE SCALE GENOMIC DNA]</scope>
    <source>
        <strain evidence="2 3">NPDC019377</strain>
    </source>
</reference>
<dbReference type="Pfam" id="PF05729">
    <property type="entry name" value="NACHT"/>
    <property type="match status" value="1"/>
</dbReference>
<gene>
    <name evidence="2" type="ORF">ACH49Z_32010</name>
</gene>
<dbReference type="SUPFAM" id="SSF52540">
    <property type="entry name" value="P-loop containing nucleoside triphosphate hydrolases"/>
    <property type="match status" value="1"/>
</dbReference>
<feature type="domain" description="NACHT" evidence="1">
    <location>
        <begin position="377"/>
        <end position="510"/>
    </location>
</feature>
<evidence type="ECO:0000313" key="2">
    <source>
        <dbReference type="EMBL" id="MFI2234482.1"/>
    </source>
</evidence>
<dbReference type="EMBL" id="JBIRYL010000029">
    <property type="protein sequence ID" value="MFI2234482.1"/>
    <property type="molecule type" value="Genomic_DNA"/>
</dbReference>
<sequence length="994" mass="109652">MTPLEIYIALERAYLGDEYSDADRKLSAFLEKQTRFVSYLAVCALTHAGHEIVPLPRIAGLGGFLKHLDMVAEGLEATNSYLSLAATARGVARSVRSTGIDGSLGPKQYRDYLAHGGLEPADPSSSENLIRAIRSSSELITACVSKNLEIREISMAPLVVDIGNGYALFHDIVDGKAVYHTLDSDNPIVAFDRDYREIFQSLTRLLAKSSEADSDSMQVAIFRQGVRRDLEGFLEAGTSVNVDGRYSPFFVGWIRKLSSGQEERVDQFRLTRSGNRQWWDGDQWVDYASFLRSIANWQVVLSRSLDRLQDLEAVASKEENDRFDFATQFVIPEAVATRFQIKDLIGTSFKENSQGSYVDLECEIDSSAETAIGVPQVFFVTGEAGIGKTYNLFQAALRRARSLVSQSHQAPLYLYISCSGVGLKRIDELIDAAVVGTRNLDYKSVLALCRAGLIILIIDGFDELLGGAGYRDAFKLLSPTLKELGSRGTLLLSARSSYFTHQYQASLESARMGDPLPVHHMVLELCRWHRTDVDQLFTSNPAWKPYEERLGDADRALLGVPFFATAFNDYVLEGAPAEGFRGLRSVLIDAYLRREVRKLETGGISADIGMEHLRSIYIELAGMLHESAASQLDLEDFRLACSSALNIEDFAGRYKALGDRLTVLCGMSATSDEGGSPLFAFQHELFFEVLLADYISINYLPTDAGRSSLAGVLDRSVLGNATVDTLVHQHGGDVAGFVRDAIVQVRNYESTLATNLAALVTGLISSRKMVPCNWFGQLVFSELNLADIVVRDVRFANCRFGRLVVSANMTEDVVLENCHVDRFEVVGDASTELSIEFVGSVRVVEMMASTELGQPTKFVDGAVKVLQELSGRGARGLNEKLSQALDSQPSELESFAEDVLTKFSSRRENSYVIEARTRIPGNGASAWMRQPHNALWAELSNCLEASKLASVRPITASGPAKLVVSFLAPTWEVATRDSEIPEVRDFWQLVHAHR</sequence>
<dbReference type="Gene3D" id="3.40.50.300">
    <property type="entry name" value="P-loop containing nucleotide triphosphate hydrolases"/>
    <property type="match status" value="1"/>
</dbReference>
<dbReference type="RefSeq" id="WP_397067247.1">
    <property type="nucleotide sequence ID" value="NZ_JBIRYL010000029.1"/>
</dbReference>
<proteinExistence type="predicted"/>
<evidence type="ECO:0000313" key="3">
    <source>
        <dbReference type="Proteomes" id="UP001611494"/>
    </source>
</evidence>
<comment type="caution">
    <text evidence="2">The sequence shown here is derived from an EMBL/GenBank/DDBJ whole genome shotgun (WGS) entry which is preliminary data.</text>
</comment>
<accession>A0ABW7WAT4</accession>
<organism evidence="2 3">
    <name type="scientific">Nocardia testacea</name>
    <dbReference type="NCBI Taxonomy" id="248551"/>
    <lineage>
        <taxon>Bacteria</taxon>
        <taxon>Bacillati</taxon>
        <taxon>Actinomycetota</taxon>
        <taxon>Actinomycetes</taxon>
        <taxon>Mycobacteriales</taxon>
        <taxon>Nocardiaceae</taxon>
        <taxon>Nocardia</taxon>
    </lineage>
</organism>
<dbReference type="Proteomes" id="UP001611494">
    <property type="component" value="Unassembled WGS sequence"/>
</dbReference>
<protein>
    <submittedName>
        <fullName evidence="2">NACHT domain-containing protein</fullName>
    </submittedName>
</protein>
<name>A0ABW7WAT4_9NOCA</name>
<dbReference type="InterPro" id="IPR007111">
    <property type="entry name" value="NACHT_NTPase"/>
</dbReference>
<keyword evidence="3" id="KW-1185">Reference proteome</keyword>